<keyword evidence="2" id="KW-0645">Protease</keyword>
<reference evidence="5 6" key="1">
    <citation type="journal article" date="2024" name="G3 (Bethesda)">
        <title>Genome assembly of Hibiscus sabdariffa L. provides insights into metabolisms of medicinal natural products.</title>
        <authorList>
            <person name="Kim T."/>
        </authorList>
    </citation>
    <scope>NUCLEOTIDE SEQUENCE [LARGE SCALE GENOMIC DNA]</scope>
    <source>
        <strain evidence="5">TK-2024</strain>
        <tissue evidence="5">Old leaves</tissue>
    </source>
</reference>
<protein>
    <recommendedName>
        <fullName evidence="4">PPPDE domain-containing protein</fullName>
    </recommendedName>
</protein>
<feature type="domain" description="PPPDE" evidence="4">
    <location>
        <begin position="1"/>
        <end position="90"/>
    </location>
</feature>
<evidence type="ECO:0000259" key="4">
    <source>
        <dbReference type="PROSITE" id="PS51858"/>
    </source>
</evidence>
<sequence>MPSELIITQQAVFRKSVFIGTTCLDPARLREFMERQSASYNGGTYHLIFKNCNHFCEDICYKLTGNQMPKWVNRLARVGSFCNCILPEALKATVVHHDYNFQSDNEKKRLRSAFSCLWSILIPHRETHLLMLMCTLCLIDSGVADVDMQKSGVLVACGKPADCPCTKLAALILYSVLVVLNQLQKVYYYLTFDLGVRTDAADGLFGGFRHCLVSGDDLLC</sequence>
<comment type="caution">
    <text evidence="5">The sequence shown here is derived from an EMBL/GenBank/DDBJ whole genome shotgun (WGS) entry which is preliminary data.</text>
</comment>
<dbReference type="SMART" id="SM01179">
    <property type="entry name" value="DUF862"/>
    <property type="match status" value="1"/>
</dbReference>
<evidence type="ECO:0000313" key="5">
    <source>
        <dbReference type="EMBL" id="KAK8568279.1"/>
    </source>
</evidence>
<dbReference type="PROSITE" id="PS51858">
    <property type="entry name" value="PPPDE"/>
    <property type="match status" value="1"/>
</dbReference>
<keyword evidence="6" id="KW-1185">Reference proteome</keyword>
<dbReference type="Gene3D" id="3.90.1720.30">
    <property type="entry name" value="PPPDE domains"/>
    <property type="match status" value="1"/>
</dbReference>
<organism evidence="5 6">
    <name type="scientific">Hibiscus sabdariffa</name>
    <name type="common">roselle</name>
    <dbReference type="NCBI Taxonomy" id="183260"/>
    <lineage>
        <taxon>Eukaryota</taxon>
        <taxon>Viridiplantae</taxon>
        <taxon>Streptophyta</taxon>
        <taxon>Embryophyta</taxon>
        <taxon>Tracheophyta</taxon>
        <taxon>Spermatophyta</taxon>
        <taxon>Magnoliopsida</taxon>
        <taxon>eudicotyledons</taxon>
        <taxon>Gunneridae</taxon>
        <taxon>Pentapetalae</taxon>
        <taxon>rosids</taxon>
        <taxon>malvids</taxon>
        <taxon>Malvales</taxon>
        <taxon>Malvaceae</taxon>
        <taxon>Malvoideae</taxon>
        <taxon>Hibiscus</taxon>
    </lineage>
</organism>
<comment type="similarity">
    <text evidence="1">Belongs to the DeSI family.</text>
</comment>
<proteinExistence type="inferred from homology"/>
<accession>A0ABR2F009</accession>
<dbReference type="Proteomes" id="UP001472677">
    <property type="component" value="Unassembled WGS sequence"/>
</dbReference>
<evidence type="ECO:0000256" key="1">
    <source>
        <dbReference type="ARBA" id="ARBA00008140"/>
    </source>
</evidence>
<gene>
    <name evidence="5" type="ORF">V6N12_006835</name>
</gene>
<dbReference type="PANTHER" id="PTHR12378">
    <property type="entry name" value="DESUMOYLATING ISOPEPTIDASE"/>
    <property type="match status" value="1"/>
</dbReference>
<name>A0ABR2F009_9ROSI</name>
<dbReference type="InterPro" id="IPR008580">
    <property type="entry name" value="PPPDE_dom"/>
</dbReference>
<dbReference type="Pfam" id="PF05903">
    <property type="entry name" value="Peptidase_C97"/>
    <property type="match status" value="1"/>
</dbReference>
<evidence type="ECO:0000256" key="3">
    <source>
        <dbReference type="ARBA" id="ARBA00022801"/>
    </source>
</evidence>
<dbReference type="EMBL" id="JBBPBM010000009">
    <property type="protein sequence ID" value="KAK8568279.1"/>
    <property type="molecule type" value="Genomic_DNA"/>
</dbReference>
<dbReference type="InterPro" id="IPR042266">
    <property type="entry name" value="PPPDE_sf"/>
</dbReference>
<keyword evidence="3" id="KW-0378">Hydrolase</keyword>
<evidence type="ECO:0000256" key="2">
    <source>
        <dbReference type="ARBA" id="ARBA00022670"/>
    </source>
</evidence>
<evidence type="ECO:0000313" key="6">
    <source>
        <dbReference type="Proteomes" id="UP001472677"/>
    </source>
</evidence>
<dbReference type="PANTHER" id="PTHR12378:SF83">
    <property type="entry name" value="PPPDE DOMAIN-CONTAINING PROTEIN"/>
    <property type="match status" value="1"/>
</dbReference>